<organism evidence="2 3">
    <name type="scientific">Nocardia gamkensis</name>
    <dbReference type="NCBI Taxonomy" id="352869"/>
    <lineage>
        <taxon>Bacteria</taxon>
        <taxon>Bacillati</taxon>
        <taxon>Actinomycetota</taxon>
        <taxon>Actinomycetes</taxon>
        <taxon>Mycobacteriales</taxon>
        <taxon>Nocardiaceae</taxon>
        <taxon>Nocardia</taxon>
    </lineage>
</organism>
<reference evidence="2 3" key="1">
    <citation type="submission" date="2020-04" db="EMBL/GenBank/DDBJ databases">
        <title>MicrobeNet Type strains.</title>
        <authorList>
            <person name="Nicholson A.C."/>
        </authorList>
    </citation>
    <scope>NUCLEOTIDE SEQUENCE [LARGE SCALE GENOMIC DNA]</scope>
    <source>
        <strain evidence="2 3">DSM 44956</strain>
    </source>
</reference>
<evidence type="ECO:0000313" key="3">
    <source>
        <dbReference type="Proteomes" id="UP000540698"/>
    </source>
</evidence>
<dbReference type="EMBL" id="JAAXOS010000014">
    <property type="protein sequence ID" value="NKY29807.1"/>
    <property type="molecule type" value="Genomic_DNA"/>
</dbReference>
<keyword evidence="3" id="KW-1185">Reference proteome</keyword>
<accession>A0A7X6L8V3</accession>
<comment type="caution">
    <text evidence="2">The sequence shown here is derived from an EMBL/GenBank/DDBJ whole genome shotgun (WGS) entry which is preliminary data.</text>
</comment>
<name>A0A7X6L8V3_9NOCA</name>
<proteinExistence type="predicted"/>
<dbReference type="AlphaFoldDB" id="A0A7X6L8V3"/>
<feature type="region of interest" description="Disordered" evidence="1">
    <location>
        <begin position="1"/>
        <end position="48"/>
    </location>
</feature>
<dbReference type="RefSeq" id="WP_157114171.1">
    <property type="nucleotide sequence ID" value="NZ_JAAXOS010000014.1"/>
</dbReference>
<feature type="compositionally biased region" description="Basic and acidic residues" evidence="1">
    <location>
        <begin position="17"/>
        <end position="32"/>
    </location>
</feature>
<dbReference type="Proteomes" id="UP000540698">
    <property type="component" value="Unassembled WGS sequence"/>
</dbReference>
<protein>
    <submittedName>
        <fullName evidence="2">Uncharacterized protein</fullName>
    </submittedName>
</protein>
<evidence type="ECO:0000256" key="1">
    <source>
        <dbReference type="SAM" id="MobiDB-lite"/>
    </source>
</evidence>
<gene>
    <name evidence="2" type="ORF">HGB38_26880</name>
</gene>
<sequence length="48" mass="5350">MTEPRNKNAPELGDQTDTSHPDDLDLETRETPENEDVNEEAGTVEPPD</sequence>
<evidence type="ECO:0000313" key="2">
    <source>
        <dbReference type="EMBL" id="NKY29807.1"/>
    </source>
</evidence>